<dbReference type="Gene3D" id="1.25.10.10">
    <property type="entry name" value="Leucine-rich Repeat Variant"/>
    <property type="match status" value="1"/>
</dbReference>
<evidence type="ECO:0000256" key="1">
    <source>
        <dbReference type="SAM" id="MobiDB-lite"/>
    </source>
</evidence>
<dbReference type="Gramene" id="AET2Gv21216600.1">
    <property type="protein sequence ID" value="AET2Gv21216600.1"/>
    <property type="gene ID" value="AET2Gv21216600"/>
</dbReference>
<reference evidence="3" key="5">
    <citation type="journal article" date="2021" name="G3 (Bethesda)">
        <title>Aegilops tauschii genome assembly Aet v5.0 features greater sequence contiguity and improved annotation.</title>
        <authorList>
            <person name="Wang L."/>
            <person name="Zhu T."/>
            <person name="Rodriguez J.C."/>
            <person name="Deal K.R."/>
            <person name="Dubcovsky J."/>
            <person name="McGuire P.E."/>
            <person name="Lux T."/>
            <person name="Spannagl M."/>
            <person name="Mayer K.F.X."/>
            <person name="Baldrich P."/>
            <person name="Meyers B.C."/>
            <person name="Huo N."/>
            <person name="Gu Y.Q."/>
            <person name="Zhou H."/>
            <person name="Devos K.M."/>
            <person name="Bennetzen J.L."/>
            <person name="Unver T."/>
            <person name="Budak H."/>
            <person name="Gulick P.J."/>
            <person name="Galiba G."/>
            <person name="Kalapos B."/>
            <person name="Nelson D.R."/>
            <person name="Li P."/>
            <person name="You F.M."/>
            <person name="Luo M.C."/>
            <person name="Dvorak J."/>
        </authorList>
    </citation>
    <scope>NUCLEOTIDE SEQUENCE [LARGE SCALE GENOMIC DNA]</scope>
    <source>
        <strain evidence="3">cv. AL8/78</strain>
    </source>
</reference>
<sequence>EKPVDCLTSKLKRNHKSPAPPPLAFHGGNQHEKRQLRSMGDEVDAFSEELRRRPEVRIINKYAVLAAYVRITLKSIGALLLLWATVVLLGGFVSSMKKDDFWSVTIIAFVQAAGVFEAIGFAGMDLYLDWFFCNGPDIKYWLQKCRCELNQLPMRQWSKKQIQNVVSFLIFITLSVRSDLVAVLAVSAPLVSMKLSSRAIRQDHGIADGEAFKANMKRALNLFYGAAFAHGAISALWMTAQAGANTWIEVIVSDQHGFSPKVIRAYLRKTKDMCLKNKTSATSWNLITYGAGLLDSSLPEEYAAGGRVLTMLIDKDVPLQVRRLLIRSPRQRIQKLIGTLAWRSPADQEMIWLAARIVEHLASDLNLAHFPGALECISSLLNHKILHLPFVPGQREDGEGIDKDLLLPGLRILENLAHDTTNCTLIYNSKGLLSKIVAPVSSNEFVEDIKSSAAWNKVADGSLKVVSRLMGSSGRTGKNMCRLIANNRNAVKNLEVVLEMDIKSNSGIIELQMRAIEVLTQLALHHPASASFMMRREKLIERALHIFLAADWMEDYLKDEKKKIEKPTLSQKNTSPIPSMGRCIDNLIKKVKEKRAKQARETRVEKKMKEVQKTASRLKEKAGEALAMLSSDSEAIKSFTGCDDDIHRLTELLDCNIKSIKCKISTADTVEIDINTDCRISVGVILKNLSNYVKAPTLRKVFGELIRVEQDEPFTSGNHNKQCGDRILQTELLSLVAAIRANNNLNLAGILLSQTPPDTLEDFVMRLKKMVEDNMYATPACLAIQKLTCELVIEFIKHDRNVEMIDRHNIIATLLEASEVMDCVESNMLFAGVDRDCYGVPLKPLSSVLAKNAEDLLAQRKQALGITINIVPASAPIP</sequence>
<reference evidence="4" key="2">
    <citation type="journal article" date="2017" name="Nat. Plants">
        <title>The Aegilops tauschii genome reveals multiple impacts of transposons.</title>
        <authorList>
            <person name="Zhao G."/>
            <person name="Zou C."/>
            <person name="Li K."/>
            <person name="Wang K."/>
            <person name="Li T."/>
            <person name="Gao L."/>
            <person name="Zhang X."/>
            <person name="Wang H."/>
            <person name="Yang Z."/>
            <person name="Liu X."/>
            <person name="Jiang W."/>
            <person name="Mao L."/>
            <person name="Kong X."/>
            <person name="Jiao Y."/>
            <person name="Jia J."/>
        </authorList>
    </citation>
    <scope>NUCLEOTIDE SEQUENCE [LARGE SCALE GENOMIC DNA]</scope>
    <source>
        <strain evidence="4">cv. AL8/78</strain>
    </source>
</reference>
<dbReference type="EnsemblPlants" id="AET2Gv21216600.1">
    <property type="protein sequence ID" value="AET2Gv21216600.1"/>
    <property type="gene ID" value="AET2Gv21216600"/>
</dbReference>
<keyword evidence="2" id="KW-0472">Membrane</keyword>
<reference evidence="3" key="3">
    <citation type="journal article" date="2017" name="Nature">
        <title>Genome sequence of the progenitor of the wheat D genome Aegilops tauschii.</title>
        <authorList>
            <person name="Luo M.C."/>
            <person name="Gu Y.Q."/>
            <person name="Puiu D."/>
            <person name="Wang H."/>
            <person name="Twardziok S.O."/>
            <person name="Deal K.R."/>
            <person name="Huo N."/>
            <person name="Zhu T."/>
            <person name="Wang L."/>
            <person name="Wang Y."/>
            <person name="McGuire P.E."/>
            <person name="Liu S."/>
            <person name="Long H."/>
            <person name="Ramasamy R.K."/>
            <person name="Rodriguez J.C."/>
            <person name="Van S.L."/>
            <person name="Yuan L."/>
            <person name="Wang Z."/>
            <person name="Xia Z."/>
            <person name="Xiao L."/>
            <person name="Anderson O.D."/>
            <person name="Ouyang S."/>
            <person name="Liang Y."/>
            <person name="Zimin A.V."/>
            <person name="Pertea G."/>
            <person name="Qi P."/>
            <person name="Bennetzen J.L."/>
            <person name="Dai X."/>
            <person name="Dawson M.W."/>
            <person name="Muller H.G."/>
            <person name="Kugler K."/>
            <person name="Rivarola-Duarte L."/>
            <person name="Spannagl M."/>
            <person name="Mayer K.F.X."/>
            <person name="Lu F.H."/>
            <person name="Bevan M.W."/>
            <person name="Leroy P."/>
            <person name="Li P."/>
            <person name="You F.M."/>
            <person name="Sun Q."/>
            <person name="Liu Z."/>
            <person name="Lyons E."/>
            <person name="Wicker T."/>
            <person name="Salzberg S.L."/>
            <person name="Devos K.M."/>
            <person name="Dvorak J."/>
        </authorList>
    </citation>
    <scope>NUCLEOTIDE SEQUENCE [LARGE SCALE GENOMIC DNA]</scope>
    <source>
        <strain evidence="3">cv. AL8/78</strain>
    </source>
</reference>
<dbReference type="PANTHER" id="PTHR33115">
    <property type="entry name" value="ARM REPEAT SUPERFAMILY PROTEIN"/>
    <property type="match status" value="1"/>
</dbReference>
<organism evidence="3 4">
    <name type="scientific">Aegilops tauschii subsp. strangulata</name>
    <name type="common">Goatgrass</name>
    <dbReference type="NCBI Taxonomy" id="200361"/>
    <lineage>
        <taxon>Eukaryota</taxon>
        <taxon>Viridiplantae</taxon>
        <taxon>Streptophyta</taxon>
        <taxon>Embryophyta</taxon>
        <taxon>Tracheophyta</taxon>
        <taxon>Spermatophyta</taxon>
        <taxon>Magnoliopsida</taxon>
        <taxon>Liliopsida</taxon>
        <taxon>Poales</taxon>
        <taxon>Poaceae</taxon>
        <taxon>BOP clade</taxon>
        <taxon>Pooideae</taxon>
        <taxon>Triticodae</taxon>
        <taxon>Triticeae</taxon>
        <taxon>Triticinae</taxon>
        <taxon>Aegilops</taxon>
    </lineage>
</organism>
<dbReference type="STRING" id="200361.A0A453DF59"/>
<dbReference type="Proteomes" id="UP000015105">
    <property type="component" value="Chromosome 2D"/>
</dbReference>
<evidence type="ECO:0008006" key="5">
    <source>
        <dbReference type="Google" id="ProtNLM"/>
    </source>
</evidence>
<feature type="transmembrane region" description="Helical" evidence="2">
    <location>
        <begin position="101"/>
        <end position="122"/>
    </location>
</feature>
<evidence type="ECO:0000313" key="3">
    <source>
        <dbReference type="EnsemblPlants" id="AET2Gv21216600.1"/>
    </source>
</evidence>
<evidence type="ECO:0000313" key="4">
    <source>
        <dbReference type="Proteomes" id="UP000015105"/>
    </source>
</evidence>
<accession>A0A453DF59</accession>
<dbReference type="SUPFAM" id="SSF48371">
    <property type="entry name" value="ARM repeat"/>
    <property type="match status" value="1"/>
</dbReference>
<reference evidence="4" key="1">
    <citation type="journal article" date="2014" name="Science">
        <title>Ancient hybridizations among the ancestral genomes of bread wheat.</title>
        <authorList>
            <consortium name="International Wheat Genome Sequencing Consortium,"/>
            <person name="Marcussen T."/>
            <person name="Sandve S.R."/>
            <person name="Heier L."/>
            <person name="Spannagl M."/>
            <person name="Pfeifer M."/>
            <person name="Jakobsen K.S."/>
            <person name="Wulff B.B."/>
            <person name="Steuernagel B."/>
            <person name="Mayer K.F."/>
            <person name="Olsen O.A."/>
        </authorList>
    </citation>
    <scope>NUCLEOTIDE SEQUENCE [LARGE SCALE GENOMIC DNA]</scope>
    <source>
        <strain evidence="4">cv. AL8/78</strain>
    </source>
</reference>
<feature type="transmembrane region" description="Helical" evidence="2">
    <location>
        <begin position="75"/>
        <end position="94"/>
    </location>
</feature>
<keyword evidence="2" id="KW-1133">Transmembrane helix</keyword>
<feature type="region of interest" description="Disordered" evidence="1">
    <location>
        <begin position="1"/>
        <end position="30"/>
    </location>
</feature>
<dbReference type="AlphaFoldDB" id="A0A453DF59"/>
<reference evidence="3" key="4">
    <citation type="submission" date="2019-03" db="UniProtKB">
        <authorList>
            <consortium name="EnsemblPlants"/>
        </authorList>
    </citation>
    <scope>IDENTIFICATION</scope>
</reference>
<name>A0A453DF59_AEGTS</name>
<keyword evidence="2" id="KW-0812">Transmembrane</keyword>
<dbReference type="InterPro" id="IPR011989">
    <property type="entry name" value="ARM-like"/>
</dbReference>
<feature type="transmembrane region" description="Helical" evidence="2">
    <location>
        <begin position="165"/>
        <end position="191"/>
    </location>
</feature>
<protein>
    <recommendedName>
        <fullName evidence="5">DUF4220 domain-containing protein</fullName>
    </recommendedName>
</protein>
<dbReference type="InterPro" id="IPR016024">
    <property type="entry name" value="ARM-type_fold"/>
</dbReference>
<dbReference type="PANTHER" id="PTHR33115:SF69">
    <property type="entry name" value="GENOME ASSEMBLY, CHROMOSOME: II"/>
    <property type="match status" value="1"/>
</dbReference>
<keyword evidence="4" id="KW-1185">Reference proteome</keyword>
<evidence type="ECO:0000256" key="2">
    <source>
        <dbReference type="SAM" id="Phobius"/>
    </source>
</evidence>
<proteinExistence type="predicted"/>